<evidence type="ECO:0000313" key="2">
    <source>
        <dbReference type="EMBL" id="CAE0616534.1"/>
    </source>
</evidence>
<gene>
    <name evidence="2" type="ORF">OMAR00292_LOCUS2410</name>
</gene>
<sequence>MAEGGGGRKEHNEVHNAVIWKQRVDGELKSQAEWEENWGFLRGNEAAPAPTRTGDAGSATGGRVPSDGGRSQSNKSEDERYQALLNRTKPPKEKYSRPVTTTHEVGWRPSLELFGVNHHGKVRDPDLWPDRP</sequence>
<organism evidence="2">
    <name type="scientific">Oxyrrhis marina</name>
    <name type="common">Dinoflagellate</name>
    <dbReference type="NCBI Taxonomy" id="2969"/>
    <lineage>
        <taxon>Eukaryota</taxon>
        <taxon>Sar</taxon>
        <taxon>Alveolata</taxon>
        <taxon>Dinophyceae</taxon>
        <taxon>Oxyrrhinales</taxon>
        <taxon>Oxyrrhinaceae</taxon>
        <taxon>Oxyrrhis</taxon>
    </lineage>
</organism>
<dbReference type="PANTHER" id="PTHR31909">
    <property type="entry name" value="CHROMOSOME 20 ORF85 FAMILY MEMBER"/>
    <property type="match status" value="1"/>
</dbReference>
<protein>
    <submittedName>
        <fullName evidence="2">Uncharacterized protein</fullName>
    </submittedName>
</protein>
<name>A0A7S3XGA8_OXYMA</name>
<dbReference type="EMBL" id="HBIT01004995">
    <property type="protein sequence ID" value="CAE0616534.1"/>
    <property type="molecule type" value="Transcribed_RNA"/>
</dbReference>
<feature type="region of interest" description="Disordered" evidence="1">
    <location>
        <begin position="39"/>
        <end position="101"/>
    </location>
</feature>
<dbReference type="Pfam" id="PF14945">
    <property type="entry name" value="LLC1"/>
    <property type="match status" value="1"/>
</dbReference>
<accession>A0A7S3XGA8</accession>
<dbReference type="AlphaFoldDB" id="A0A7S3XGA8"/>
<proteinExistence type="predicted"/>
<reference evidence="2" key="1">
    <citation type="submission" date="2021-01" db="EMBL/GenBank/DDBJ databases">
        <authorList>
            <person name="Corre E."/>
            <person name="Pelletier E."/>
            <person name="Niang G."/>
            <person name="Scheremetjew M."/>
            <person name="Finn R."/>
            <person name="Kale V."/>
            <person name="Holt S."/>
            <person name="Cochrane G."/>
            <person name="Meng A."/>
            <person name="Brown T."/>
            <person name="Cohen L."/>
        </authorList>
    </citation>
    <scope>NUCLEOTIDE SEQUENCE</scope>
    <source>
        <strain evidence="2">CCMP1795</strain>
    </source>
</reference>
<dbReference type="PANTHER" id="PTHR31909:SF3">
    <property type="entry name" value="SIMILAR TO PROTEIN C20ORF85 HOMOLOG"/>
    <property type="match status" value="1"/>
</dbReference>
<dbReference type="InterPro" id="IPR020339">
    <property type="entry name" value="C20orf85-like"/>
</dbReference>
<evidence type="ECO:0000256" key="1">
    <source>
        <dbReference type="SAM" id="MobiDB-lite"/>
    </source>
</evidence>